<gene>
    <name evidence="1" type="primary">Umad1</name>
    <name evidence="1" type="ORF">PHOROB_LOCUS2765</name>
</gene>
<proteinExistence type="predicted"/>
<dbReference type="AlphaFoldDB" id="A0AAU9YVR7"/>
<name>A0AAU9YVR7_PHORO</name>
<evidence type="ECO:0000313" key="2">
    <source>
        <dbReference type="Proteomes" id="UP001152836"/>
    </source>
</evidence>
<sequence length="73" mass="8506">MFHFFRKPPESKKPAVPEPEADGFVLLGEHIYRELRSVFVYTQLEMAPFLFVTVYSLQEPDSDTLVCVKSYSF</sequence>
<comment type="caution">
    <text evidence="1">The sequence shown here is derived from an EMBL/GenBank/DDBJ whole genome shotgun (WGS) entry which is preliminary data.</text>
</comment>
<keyword evidence="2" id="KW-1185">Reference proteome</keyword>
<dbReference type="EMBL" id="CALSGD010000530">
    <property type="protein sequence ID" value="CAH6779154.1"/>
    <property type="molecule type" value="Genomic_DNA"/>
</dbReference>
<evidence type="ECO:0000313" key="1">
    <source>
        <dbReference type="EMBL" id="CAH6779154.1"/>
    </source>
</evidence>
<reference evidence="1" key="1">
    <citation type="submission" date="2022-06" db="EMBL/GenBank/DDBJ databases">
        <authorList>
            <person name="Andreotti S."/>
            <person name="Wyler E."/>
        </authorList>
    </citation>
    <scope>NUCLEOTIDE SEQUENCE</scope>
</reference>
<organism evidence="1 2">
    <name type="scientific">Phodopus roborovskii</name>
    <name type="common">Roborovski's desert hamster</name>
    <name type="synonym">Cricetulus roborovskii</name>
    <dbReference type="NCBI Taxonomy" id="109678"/>
    <lineage>
        <taxon>Eukaryota</taxon>
        <taxon>Metazoa</taxon>
        <taxon>Chordata</taxon>
        <taxon>Craniata</taxon>
        <taxon>Vertebrata</taxon>
        <taxon>Euteleostomi</taxon>
        <taxon>Mammalia</taxon>
        <taxon>Eutheria</taxon>
        <taxon>Euarchontoglires</taxon>
        <taxon>Glires</taxon>
        <taxon>Rodentia</taxon>
        <taxon>Myomorpha</taxon>
        <taxon>Muroidea</taxon>
        <taxon>Cricetidae</taxon>
        <taxon>Cricetinae</taxon>
        <taxon>Phodopus</taxon>
    </lineage>
</organism>
<protein>
    <submittedName>
        <fullName evidence="1">Umad1 protein</fullName>
    </submittedName>
</protein>
<accession>A0AAU9YVR7</accession>
<dbReference type="Proteomes" id="UP001152836">
    <property type="component" value="Unassembled WGS sequence"/>
</dbReference>